<name>A0AAD8JM17_9APIA</name>
<proteinExistence type="predicted"/>
<accession>A0AAD8JM17</accession>
<organism evidence="1 2">
    <name type="scientific">Heracleum sosnowskyi</name>
    <dbReference type="NCBI Taxonomy" id="360622"/>
    <lineage>
        <taxon>Eukaryota</taxon>
        <taxon>Viridiplantae</taxon>
        <taxon>Streptophyta</taxon>
        <taxon>Embryophyta</taxon>
        <taxon>Tracheophyta</taxon>
        <taxon>Spermatophyta</taxon>
        <taxon>Magnoliopsida</taxon>
        <taxon>eudicotyledons</taxon>
        <taxon>Gunneridae</taxon>
        <taxon>Pentapetalae</taxon>
        <taxon>asterids</taxon>
        <taxon>campanulids</taxon>
        <taxon>Apiales</taxon>
        <taxon>Apiaceae</taxon>
        <taxon>Apioideae</taxon>
        <taxon>apioid superclade</taxon>
        <taxon>Tordylieae</taxon>
        <taxon>Tordyliinae</taxon>
        <taxon>Heracleum</taxon>
    </lineage>
</organism>
<comment type="caution">
    <text evidence="1">The sequence shown here is derived from an EMBL/GenBank/DDBJ whole genome shotgun (WGS) entry which is preliminary data.</text>
</comment>
<keyword evidence="2" id="KW-1185">Reference proteome</keyword>
<dbReference type="Proteomes" id="UP001237642">
    <property type="component" value="Unassembled WGS sequence"/>
</dbReference>
<protein>
    <submittedName>
        <fullName evidence="1">Uncharacterized protein</fullName>
    </submittedName>
</protein>
<gene>
    <name evidence="1" type="ORF">POM88_004045</name>
</gene>
<sequence length="317" mass="36231">MDDEENFIWINLPKYKIESLIKEHKALVDGQAISKRYKRDGRKNITSQIPPQRRISGKPICWWITNNAKKQVKRKYVTAHHLQQQQRNKKPVHVEEAEKISTQKSPRLNKLQANSDATVMKRPASARRKLDLQDIPHEDEHMGENDHIVKKERPDDGEPSHGRVFVKTRKRRAGHKYKTSPSVINYRIEMIKKNIGTSGEDIQELITDGKLHGPSWLIGRSSNPSQISATAPKWTYVQDLTSKIRESIVEEVKAKVSKKVQEEVDAQVNKKVQENLTLLLKKLREANLDIKVDLGELCATISTDHEDGTHVTGGTNS</sequence>
<reference evidence="1" key="1">
    <citation type="submission" date="2023-02" db="EMBL/GenBank/DDBJ databases">
        <title>Genome of toxic invasive species Heracleum sosnowskyi carries increased number of genes despite the absence of recent whole-genome duplications.</title>
        <authorList>
            <person name="Schelkunov M."/>
            <person name="Shtratnikova V."/>
            <person name="Makarenko M."/>
            <person name="Klepikova A."/>
            <person name="Omelchenko D."/>
            <person name="Novikova G."/>
            <person name="Obukhova E."/>
            <person name="Bogdanov V."/>
            <person name="Penin A."/>
            <person name="Logacheva M."/>
        </authorList>
    </citation>
    <scope>NUCLEOTIDE SEQUENCE</scope>
    <source>
        <strain evidence="1">Hsosn_3</strain>
        <tissue evidence="1">Leaf</tissue>
    </source>
</reference>
<evidence type="ECO:0000313" key="2">
    <source>
        <dbReference type="Proteomes" id="UP001237642"/>
    </source>
</evidence>
<dbReference type="EMBL" id="JAUIZM010000001">
    <property type="protein sequence ID" value="KAK1404440.1"/>
    <property type="molecule type" value="Genomic_DNA"/>
</dbReference>
<evidence type="ECO:0000313" key="1">
    <source>
        <dbReference type="EMBL" id="KAK1404440.1"/>
    </source>
</evidence>
<reference evidence="1" key="2">
    <citation type="submission" date="2023-05" db="EMBL/GenBank/DDBJ databases">
        <authorList>
            <person name="Schelkunov M.I."/>
        </authorList>
    </citation>
    <scope>NUCLEOTIDE SEQUENCE</scope>
    <source>
        <strain evidence="1">Hsosn_3</strain>
        <tissue evidence="1">Leaf</tissue>
    </source>
</reference>
<dbReference type="AlphaFoldDB" id="A0AAD8JM17"/>